<accession>A0AAV7KND5</accession>
<sequence>MFAGSSRGSSSRAGKYSVEELYGLTSSKKPRGGGGRLEVKRKSQQLSVERREENGGIGGGNLFSAARRLMDRRKLEIYLQQSGLSFEETVAEQTGMVYR</sequence>
<dbReference type="Proteomes" id="UP001066276">
    <property type="component" value="Chromosome 12"/>
</dbReference>
<evidence type="ECO:0000313" key="2">
    <source>
        <dbReference type="EMBL" id="KAJ1080460.1"/>
    </source>
</evidence>
<name>A0AAV7KND5_PLEWA</name>
<dbReference type="AlphaFoldDB" id="A0AAV7KND5"/>
<reference evidence="2" key="1">
    <citation type="journal article" date="2022" name="bioRxiv">
        <title>Sequencing and chromosome-scale assembly of the giantPleurodeles waltlgenome.</title>
        <authorList>
            <person name="Brown T."/>
            <person name="Elewa A."/>
            <person name="Iarovenko S."/>
            <person name="Subramanian E."/>
            <person name="Araus A.J."/>
            <person name="Petzold A."/>
            <person name="Susuki M."/>
            <person name="Suzuki K.-i.T."/>
            <person name="Hayashi T."/>
            <person name="Toyoda A."/>
            <person name="Oliveira C."/>
            <person name="Osipova E."/>
            <person name="Leigh N.D."/>
            <person name="Simon A."/>
            <person name="Yun M.H."/>
        </authorList>
    </citation>
    <scope>NUCLEOTIDE SEQUENCE</scope>
    <source>
        <strain evidence="2">20211129_DDA</strain>
        <tissue evidence="2">Liver</tissue>
    </source>
</reference>
<comment type="caution">
    <text evidence="2">The sequence shown here is derived from an EMBL/GenBank/DDBJ whole genome shotgun (WGS) entry which is preliminary data.</text>
</comment>
<evidence type="ECO:0000313" key="3">
    <source>
        <dbReference type="Proteomes" id="UP001066276"/>
    </source>
</evidence>
<dbReference type="EMBL" id="JANPWB010000016">
    <property type="protein sequence ID" value="KAJ1080460.1"/>
    <property type="molecule type" value="Genomic_DNA"/>
</dbReference>
<protein>
    <submittedName>
        <fullName evidence="2">Uncharacterized protein</fullName>
    </submittedName>
</protein>
<evidence type="ECO:0000256" key="1">
    <source>
        <dbReference type="SAM" id="MobiDB-lite"/>
    </source>
</evidence>
<organism evidence="2 3">
    <name type="scientific">Pleurodeles waltl</name>
    <name type="common">Iberian ribbed newt</name>
    <dbReference type="NCBI Taxonomy" id="8319"/>
    <lineage>
        <taxon>Eukaryota</taxon>
        <taxon>Metazoa</taxon>
        <taxon>Chordata</taxon>
        <taxon>Craniata</taxon>
        <taxon>Vertebrata</taxon>
        <taxon>Euteleostomi</taxon>
        <taxon>Amphibia</taxon>
        <taxon>Batrachia</taxon>
        <taxon>Caudata</taxon>
        <taxon>Salamandroidea</taxon>
        <taxon>Salamandridae</taxon>
        <taxon>Pleurodelinae</taxon>
        <taxon>Pleurodeles</taxon>
    </lineage>
</organism>
<proteinExistence type="predicted"/>
<feature type="region of interest" description="Disordered" evidence="1">
    <location>
        <begin position="20"/>
        <end position="62"/>
    </location>
</feature>
<keyword evidence="3" id="KW-1185">Reference proteome</keyword>
<gene>
    <name evidence="2" type="ORF">NDU88_000659</name>
</gene>